<evidence type="ECO:0000313" key="5">
    <source>
        <dbReference type="Proteomes" id="UP000464787"/>
    </source>
</evidence>
<evidence type="ECO:0000256" key="1">
    <source>
        <dbReference type="ARBA" id="ARBA00022649"/>
    </source>
</evidence>
<dbReference type="PANTHER" id="PTHR35401:SF2">
    <property type="entry name" value="ABC-TYPE TRANSPORT SYSTEM"/>
    <property type="match status" value="1"/>
</dbReference>
<organism evidence="4 5">
    <name type="scientific">Xylophilus rhododendri</name>
    <dbReference type="NCBI Taxonomy" id="2697032"/>
    <lineage>
        <taxon>Bacteria</taxon>
        <taxon>Pseudomonadati</taxon>
        <taxon>Pseudomonadota</taxon>
        <taxon>Betaproteobacteria</taxon>
        <taxon>Burkholderiales</taxon>
        <taxon>Xylophilus</taxon>
    </lineage>
</organism>
<dbReference type="AlphaFoldDB" id="A0A857JEQ3"/>
<dbReference type="KEGG" id="xyk:GT347_22045"/>
<evidence type="ECO:0000256" key="3">
    <source>
        <dbReference type="SAM" id="MobiDB-lite"/>
    </source>
</evidence>
<comment type="similarity">
    <text evidence="2">Belongs to the TacA antitoxin family.</text>
</comment>
<dbReference type="SUPFAM" id="SSF47598">
    <property type="entry name" value="Ribbon-helix-helix"/>
    <property type="match status" value="1"/>
</dbReference>
<dbReference type="InterPro" id="IPR010985">
    <property type="entry name" value="Ribbon_hlx_hlx"/>
</dbReference>
<dbReference type="EMBL" id="CP047650">
    <property type="protein sequence ID" value="QHJ01672.1"/>
    <property type="molecule type" value="Genomic_DNA"/>
</dbReference>
<evidence type="ECO:0000256" key="2">
    <source>
        <dbReference type="ARBA" id="ARBA00049988"/>
    </source>
</evidence>
<reference evidence="4 5" key="1">
    <citation type="submission" date="2020-01" db="EMBL/GenBank/DDBJ databases">
        <title>Genome sequencing of strain KACC 21265.</title>
        <authorList>
            <person name="Heo J."/>
            <person name="Kim S.-J."/>
            <person name="Kim J.-S."/>
            <person name="Hong S.-B."/>
            <person name="Kwon S.-W."/>
        </authorList>
    </citation>
    <scope>NUCLEOTIDE SEQUENCE [LARGE SCALE GENOMIC DNA]</scope>
    <source>
        <strain evidence="4 5">KACC 21265</strain>
    </source>
</reference>
<dbReference type="Pfam" id="PF08681">
    <property type="entry name" value="TacA1"/>
    <property type="match status" value="1"/>
</dbReference>
<feature type="region of interest" description="Disordered" evidence="3">
    <location>
        <begin position="68"/>
        <end position="92"/>
    </location>
</feature>
<dbReference type="Proteomes" id="UP000464787">
    <property type="component" value="Chromosome"/>
</dbReference>
<dbReference type="RefSeq" id="WP_160555480.1">
    <property type="nucleotide sequence ID" value="NZ_CP047650.1"/>
</dbReference>
<dbReference type="Gene3D" id="1.20.5.780">
    <property type="entry name" value="Single helix bin"/>
    <property type="match status" value="1"/>
</dbReference>
<keyword evidence="5" id="KW-1185">Reference proteome</keyword>
<dbReference type="InterPro" id="IPR014795">
    <property type="entry name" value="TacA_1-like"/>
</dbReference>
<proteinExistence type="inferred from homology"/>
<accession>A0A857JEQ3</accession>
<dbReference type="GO" id="GO:0006355">
    <property type="term" value="P:regulation of DNA-templated transcription"/>
    <property type="evidence" value="ECO:0007669"/>
    <property type="project" value="InterPro"/>
</dbReference>
<evidence type="ECO:0000313" key="4">
    <source>
        <dbReference type="EMBL" id="QHJ01672.1"/>
    </source>
</evidence>
<protein>
    <submittedName>
        <fullName evidence="4">DUF1778 domain-containing protein</fullName>
    </submittedName>
</protein>
<name>A0A857JEQ3_9BURK</name>
<keyword evidence="1" id="KW-1277">Toxin-antitoxin system</keyword>
<feature type="compositionally biased region" description="Basic residues" evidence="3">
    <location>
        <begin position="80"/>
        <end position="92"/>
    </location>
</feature>
<gene>
    <name evidence="4" type="ORF">GT347_22045</name>
</gene>
<sequence>MPATSSARLEARISPELQQTIKRAADIEGRSLTDFVVGAALDAAYRTIEQAEVIRLSRDDQQRFAEALLSPPAPSPGLKRAMKRHDKLLRSE</sequence>
<dbReference type="PANTHER" id="PTHR35401">
    <property type="entry name" value="COPG FAMILY HELIX-TURN-HELIX PROTEIN-RELATED-RELATED"/>
    <property type="match status" value="1"/>
</dbReference>